<evidence type="ECO:0000256" key="5">
    <source>
        <dbReference type="ARBA" id="ARBA00022825"/>
    </source>
</evidence>
<keyword evidence="2 6" id="KW-0645">Protease</keyword>
<protein>
    <recommendedName>
        <fullName evidence="6">Serine protease</fullName>
        <ecNumber evidence="6">3.4.21.-</ecNumber>
    </recommendedName>
</protein>
<keyword evidence="3" id="KW-0732">Signal</keyword>
<keyword evidence="5 6" id="KW-0720">Serine protease</keyword>
<evidence type="ECO:0000256" key="1">
    <source>
        <dbReference type="ARBA" id="ARBA00008764"/>
    </source>
</evidence>
<evidence type="ECO:0000256" key="4">
    <source>
        <dbReference type="ARBA" id="ARBA00022801"/>
    </source>
</evidence>
<dbReference type="EC" id="3.4.21.-" evidence="6"/>
<keyword evidence="4 6" id="KW-0378">Hydrolase</keyword>
<dbReference type="Pfam" id="PF19961">
    <property type="entry name" value="EAD8"/>
    <property type="match status" value="1"/>
</dbReference>
<dbReference type="GO" id="GO:0006508">
    <property type="term" value="P:proteolysis"/>
    <property type="evidence" value="ECO:0007669"/>
    <property type="project" value="UniProtKB-KW"/>
</dbReference>
<gene>
    <name evidence="8" type="ORF">OGM63_19320</name>
</gene>
<dbReference type="InterPro" id="IPR045437">
    <property type="entry name" value="EAD8"/>
</dbReference>
<dbReference type="Pfam" id="PF13365">
    <property type="entry name" value="Trypsin_2"/>
    <property type="match status" value="1"/>
</dbReference>
<keyword evidence="9" id="KW-1185">Reference proteome</keyword>
<dbReference type="RefSeq" id="WP_263747284.1">
    <property type="nucleotide sequence ID" value="NZ_JAOWRF010000276.1"/>
</dbReference>
<feature type="domain" description="Effector-associated" evidence="7">
    <location>
        <begin position="7"/>
        <end position="100"/>
    </location>
</feature>
<organism evidence="8 9">
    <name type="scientific">Plectonema radiosum NIES-515</name>
    <dbReference type="NCBI Taxonomy" id="2986073"/>
    <lineage>
        <taxon>Bacteria</taxon>
        <taxon>Bacillati</taxon>
        <taxon>Cyanobacteriota</taxon>
        <taxon>Cyanophyceae</taxon>
        <taxon>Oscillatoriophycideae</taxon>
        <taxon>Oscillatoriales</taxon>
        <taxon>Microcoleaceae</taxon>
        <taxon>Plectonema</taxon>
    </lineage>
</organism>
<reference evidence="8 9" key="1">
    <citation type="submission" date="2022-10" db="EMBL/GenBank/DDBJ databases">
        <title>Identification of biosynthetic pathway for the production of the potent trypsin inhibitor radiosumin.</title>
        <authorList>
            <person name="Fewer D.P."/>
            <person name="Delbaje E."/>
            <person name="Ouyang X."/>
            <person name="Agostino P.D."/>
            <person name="Wahlsten M."/>
            <person name="Jokela J."/>
            <person name="Permi P."/>
            <person name="Haapaniemi E."/>
            <person name="Koistinen H."/>
        </authorList>
    </citation>
    <scope>NUCLEOTIDE SEQUENCE [LARGE SCALE GENOMIC DNA]</scope>
    <source>
        <strain evidence="8 9">NIES-515</strain>
    </source>
</reference>
<sequence>MVNLEAEDRKQLITLLKDLPELATERSRFSILEIAGLKQLSPMIDLSGASFVAVSGIVSYLSSYGRLTYDHEALGLFLNTLKSFMGVQQQAFLDMLLTKYDMMTPIAALPAINDWRGKETTTDILEKIIGENTLRPISFLQQGLQAARSVAYIGVRTSQERWSGTGFVVTQNLLLTNNHVLPSSDLLPGTIFRFNYEENFQGEAQTTDEYRPKPNGIFHTNQTLDYTLVELEGEPGKKWGWLPLMPKRISSGGRVNIIQHPSGQAKQISLQNNFVEYVGGNVMQYITSTLPGSSGSPVFNDAWEVVALHHAGGDIPEPTTQRRYVRNEGILVGSILADLPLELVDLLNAEINT</sequence>
<evidence type="ECO:0000313" key="9">
    <source>
        <dbReference type="Proteomes" id="UP001526143"/>
    </source>
</evidence>
<proteinExistence type="inferred from homology"/>
<dbReference type="SUPFAM" id="SSF50494">
    <property type="entry name" value="Trypsin-like serine proteases"/>
    <property type="match status" value="1"/>
</dbReference>
<evidence type="ECO:0000259" key="7">
    <source>
        <dbReference type="Pfam" id="PF19961"/>
    </source>
</evidence>
<dbReference type="EMBL" id="JAOWRF010000276">
    <property type="protein sequence ID" value="MCV3215637.1"/>
    <property type="molecule type" value="Genomic_DNA"/>
</dbReference>
<comment type="caution">
    <text evidence="8">The sequence shown here is derived from an EMBL/GenBank/DDBJ whole genome shotgun (WGS) entry which is preliminary data.</text>
</comment>
<dbReference type="PANTHER" id="PTHR36234">
    <property type="entry name" value="LYSYL ENDOPEPTIDASE"/>
    <property type="match status" value="1"/>
</dbReference>
<dbReference type="PANTHER" id="PTHR36234:SF5">
    <property type="entry name" value="LYSYL ENDOPEPTIDASE"/>
    <property type="match status" value="1"/>
</dbReference>
<evidence type="ECO:0000256" key="6">
    <source>
        <dbReference type="RuleBase" id="RU004296"/>
    </source>
</evidence>
<evidence type="ECO:0000256" key="2">
    <source>
        <dbReference type="ARBA" id="ARBA00022670"/>
    </source>
</evidence>
<dbReference type="PRINTS" id="PR00839">
    <property type="entry name" value="V8PROTEASE"/>
</dbReference>
<dbReference type="Proteomes" id="UP001526143">
    <property type="component" value="Unassembled WGS sequence"/>
</dbReference>
<dbReference type="InterPro" id="IPR008256">
    <property type="entry name" value="Peptidase_S1B"/>
</dbReference>
<dbReference type="InterPro" id="IPR043504">
    <property type="entry name" value="Peptidase_S1_PA_chymotrypsin"/>
</dbReference>
<dbReference type="Gene3D" id="2.40.10.10">
    <property type="entry name" value="Trypsin-like serine proteases"/>
    <property type="match status" value="2"/>
</dbReference>
<evidence type="ECO:0000313" key="8">
    <source>
        <dbReference type="EMBL" id="MCV3215637.1"/>
    </source>
</evidence>
<dbReference type="GO" id="GO:0008233">
    <property type="term" value="F:peptidase activity"/>
    <property type="evidence" value="ECO:0007669"/>
    <property type="project" value="UniProtKB-KW"/>
</dbReference>
<accession>A0ABT3B2N2</accession>
<comment type="similarity">
    <text evidence="1 6">Belongs to the peptidase S1B family.</text>
</comment>
<evidence type="ECO:0000256" key="3">
    <source>
        <dbReference type="ARBA" id="ARBA00022729"/>
    </source>
</evidence>
<dbReference type="InterPro" id="IPR009003">
    <property type="entry name" value="Peptidase_S1_PA"/>
</dbReference>
<name>A0ABT3B2N2_9CYAN</name>